<comment type="caution">
    <text evidence="1">The sequence shown here is derived from an EMBL/GenBank/DDBJ whole genome shotgun (WGS) entry which is preliminary data.</text>
</comment>
<evidence type="ECO:0000313" key="2">
    <source>
        <dbReference type="Proteomes" id="UP000823749"/>
    </source>
</evidence>
<reference evidence="1" key="1">
    <citation type="submission" date="2020-08" db="EMBL/GenBank/DDBJ databases">
        <title>Plant Genome Project.</title>
        <authorList>
            <person name="Zhang R.-G."/>
        </authorList>
    </citation>
    <scope>NUCLEOTIDE SEQUENCE</scope>
    <source>
        <strain evidence="1">WSP0</strain>
        <tissue evidence="1">Leaf</tissue>
    </source>
</reference>
<gene>
    <name evidence="1" type="ORF">RHGRI_006835</name>
</gene>
<keyword evidence="2" id="KW-1185">Reference proteome</keyword>
<evidence type="ECO:0000313" key="1">
    <source>
        <dbReference type="EMBL" id="KAG5556367.1"/>
    </source>
</evidence>
<organism evidence="1 2">
    <name type="scientific">Rhododendron griersonianum</name>
    <dbReference type="NCBI Taxonomy" id="479676"/>
    <lineage>
        <taxon>Eukaryota</taxon>
        <taxon>Viridiplantae</taxon>
        <taxon>Streptophyta</taxon>
        <taxon>Embryophyta</taxon>
        <taxon>Tracheophyta</taxon>
        <taxon>Spermatophyta</taxon>
        <taxon>Magnoliopsida</taxon>
        <taxon>eudicotyledons</taxon>
        <taxon>Gunneridae</taxon>
        <taxon>Pentapetalae</taxon>
        <taxon>asterids</taxon>
        <taxon>Ericales</taxon>
        <taxon>Ericaceae</taxon>
        <taxon>Ericoideae</taxon>
        <taxon>Rhodoreae</taxon>
        <taxon>Rhododendron</taxon>
    </lineage>
</organism>
<protein>
    <submittedName>
        <fullName evidence="1">Uncharacterized protein</fullName>
    </submittedName>
</protein>
<sequence>MLMLRVSNGVEQSDERDGDFLTLFADGRCDGVPATLLTEFCNCSKSNNILSRCVSQRKLKLLFSKGLKKLYRVTKGISILLSFGDLQ</sequence>
<dbReference type="AlphaFoldDB" id="A0AAV6KV32"/>
<dbReference type="Proteomes" id="UP000823749">
    <property type="component" value="Chromosome 3"/>
</dbReference>
<dbReference type="EMBL" id="JACTNZ010000003">
    <property type="protein sequence ID" value="KAG5556367.1"/>
    <property type="molecule type" value="Genomic_DNA"/>
</dbReference>
<proteinExistence type="predicted"/>
<name>A0AAV6KV32_9ERIC</name>
<accession>A0AAV6KV32</accession>